<gene>
    <name evidence="7" type="ORF">H8F01_09510</name>
</gene>
<name>A0A7G8Q956_9GAMM</name>
<evidence type="ECO:0000256" key="5">
    <source>
        <dbReference type="SAM" id="Phobius"/>
    </source>
</evidence>
<dbReference type="GO" id="GO:0016874">
    <property type="term" value="F:ligase activity"/>
    <property type="evidence" value="ECO:0007669"/>
    <property type="project" value="UniProtKB-KW"/>
</dbReference>
<feature type="transmembrane region" description="Helical" evidence="5">
    <location>
        <begin position="245"/>
        <end position="267"/>
    </location>
</feature>
<feature type="domain" description="O-antigen ligase-related" evidence="6">
    <location>
        <begin position="209"/>
        <end position="331"/>
    </location>
</feature>
<dbReference type="PANTHER" id="PTHR37422">
    <property type="entry name" value="TEICHURONIC ACID BIOSYNTHESIS PROTEIN TUAE"/>
    <property type="match status" value="1"/>
</dbReference>
<dbReference type="InterPro" id="IPR051533">
    <property type="entry name" value="WaaL-like"/>
</dbReference>
<keyword evidence="3 5" id="KW-1133">Transmembrane helix</keyword>
<dbReference type="Pfam" id="PF04932">
    <property type="entry name" value="Wzy_C"/>
    <property type="match status" value="1"/>
</dbReference>
<comment type="subcellular location">
    <subcellularLocation>
        <location evidence="1">Membrane</location>
        <topology evidence="1">Multi-pass membrane protein</topology>
    </subcellularLocation>
</comment>
<feature type="transmembrane region" description="Helical" evidence="5">
    <location>
        <begin position="379"/>
        <end position="395"/>
    </location>
</feature>
<sequence>MSDAHQDDLPAAVTLAGDGSLTRWLQRAVVVGVIWLILGMAIMPAGVSFNPGRLYQRVLGFTLYLPALLLLLTRPSRALDFWRQSLVPWVLLLMAWGLLSLLWAHTARPADEAGHNVSILLFLFGWQQVFSRNEALIRRVLVGCSLAMALVAVVAITMNALHGQPDGRLVGFGVMANANLAAGAMGAALLWLWPWRFDDRRLLIAKWAAISILGFFVLMTLTRSALAALFFALVLMVLSRGGRRAWWYAGIVVALGVVAALAGAQFLMARGLSLRPEIFAQSMRLFQAHPWLGLGEGTPFRFSAGGEVMTHAHNMYSQLAIELGLPGLVLWTGIWLTLGWRGWCCRREPLGAIVLGLWAFGTVLVQFDLPHLIDSPRPGWLITWLPLALGMSLAYRPDRGNANAA</sequence>
<feature type="transmembrane region" description="Helical" evidence="5">
    <location>
        <begin position="350"/>
        <end position="367"/>
    </location>
</feature>
<reference evidence="7 8" key="1">
    <citation type="submission" date="2020-08" db="EMBL/GenBank/DDBJ databases">
        <title>Dyella sp. G9 isolated from forest soil.</title>
        <authorList>
            <person name="Fu J."/>
            <person name="Qiu L."/>
        </authorList>
    </citation>
    <scope>NUCLEOTIDE SEQUENCE [LARGE SCALE GENOMIC DNA]</scope>
    <source>
        <strain evidence="7 8">G9</strain>
    </source>
</reference>
<dbReference type="RefSeq" id="WP_187058784.1">
    <property type="nucleotide sequence ID" value="NZ_CP060412.1"/>
</dbReference>
<dbReference type="EMBL" id="CP060412">
    <property type="protein sequence ID" value="QNK03314.1"/>
    <property type="molecule type" value="Genomic_DNA"/>
</dbReference>
<proteinExistence type="predicted"/>
<dbReference type="AlphaFoldDB" id="A0A7G8Q956"/>
<keyword evidence="8" id="KW-1185">Reference proteome</keyword>
<dbReference type="InterPro" id="IPR007016">
    <property type="entry name" value="O-antigen_ligase-rel_domated"/>
</dbReference>
<keyword evidence="2 5" id="KW-0812">Transmembrane</keyword>
<feature type="transmembrane region" description="Helical" evidence="5">
    <location>
        <begin position="169"/>
        <end position="193"/>
    </location>
</feature>
<evidence type="ECO:0000259" key="6">
    <source>
        <dbReference type="Pfam" id="PF04932"/>
    </source>
</evidence>
<evidence type="ECO:0000256" key="1">
    <source>
        <dbReference type="ARBA" id="ARBA00004141"/>
    </source>
</evidence>
<evidence type="ECO:0000256" key="3">
    <source>
        <dbReference type="ARBA" id="ARBA00022989"/>
    </source>
</evidence>
<accession>A0A7G8Q956</accession>
<feature type="transmembrane region" description="Helical" evidence="5">
    <location>
        <begin position="24"/>
        <end position="42"/>
    </location>
</feature>
<evidence type="ECO:0000256" key="2">
    <source>
        <dbReference type="ARBA" id="ARBA00022692"/>
    </source>
</evidence>
<protein>
    <submittedName>
        <fullName evidence="7">O-antigen ligase family protein</fullName>
    </submittedName>
</protein>
<dbReference type="GO" id="GO:0016020">
    <property type="term" value="C:membrane"/>
    <property type="evidence" value="ECO:0007669"/>
    <property type="project" value="UniProtKB-SubCell"/>
</dbReference>
<dbReference type="Proteomes" id="UP000515873">
    <property type="component" value="Chromosome"/>
</dbReference>
<dbReference type="KEGG" id="dtl:H8F01_09510"/>
<evidence type="ECO:0000256" key="4">
    <source>
        <dbReference type="ARBA" id="ARBA00023136"/>
    </source>
</evidence>
<feature type="transmembrane region" description="Helical" evidence="5">
    <location>
        <begin position="86"/>
        <end position="104"/>
    </location>
</feature>
<feature type="transmembrane region" description="Helical" evidence="5">
    <location>
        <begin position="205"/>
        <end position="238"/>
    </location>
</feature>
<evidence type="ECO:0000313" key="8">
    <source>
        <dbReference type="Proteomes" id="UP000515873"/>
    </source>
</evidence>
<dbReference type="PANTHER" id="PTHR37422:SF13">
    <property type="entry name" value="LIPOPOLYSACCHARIDE BIOSYNTHESIS PROTEIN PA4999-RELATED"/>
    <property type="match status" value="1"/>
</dbReference>
<organism evidence="7 8">
    <name type="scientific">Dyella telluris</name>
    <dbReference type="NCBI Taxonomy" id="2763498"/>
    <lineage>
        <taxon>Bacteria</taxon>
        <taxon>Pseudomonadati</taxon>
        <taxon>Pseudomonadota</taxon>
        <taxon>Gammaproteobacteria</taxon>
        <taxon>Lysobacterales</taxon>
        <taxon>Rhodanobacteraceae</taxon>
        <taxon>Dyella</taxon>
    </lineage>
</organism>
<keyword evidence="7" id="KW-0436">Ligase</keyword>
<feature type="transmembrane region" description="Helical" evidence="5">
    <location>
        <begin position="319"/>
        <end position="338"/>
    </location>
</feature>
<feature type="transmembrane region" description="Helical" evidence="5">
    <location>
        <begin position="54"/>
        <end position="74"/>
    </location>
</feature>
<feature type="transmembrane region" description="Helical" evidence="5">
    <location>
        <begin position="136"/>
        <end position="157"/>
    </location>
</feature>
<evidence type="ECO:0000313" key="7">
    <source>
        <dbReference type="EMBL" id="QNK03314.1"/>
    </source>
</evidence>
<keyword evidence="4 5" id="KW-0472">Membrane</keyword>